<name>A0A6A4TSU0_SCOMX</name>
<sequence length="82" mass="9248">MIYSRTSGQAKEYPAGDTLIWTGQSEGSELRCTLTSRFARMHISGHVLLPCWIRAGRVTKVRCQQSGVWQCHQTETLARVLP</sequence>
<comment type="caution">
    <text evidence="1">The sequence shown here is derived from an EMBL/GenBank/DDBJ whole genome shotgun (WGS) entry which is preliminary data.</text>
</comment>
<gene>
    <name evidence="1" type="ORF">F2P81_002300</name>
</gene>
<reference evidence="1 2" key="1">
    <citation type="submission" date="2019-06" db="EMBL/GenBank/DDBJ databases">
        <title>Draft genomes of female and male turbot (Scophthalmus maximus).</title>
        <authorList>
            <person name="Xu H."/>
            <person name="Xu X.-W."/>
            <person name="Shao C."/>
            <person name="Chen S."/>
        </authorList>
    </citation>
    <scope>NUCLEOTIDE SEQUENCE [LARGE SCALE GENOMIC DNA]</scope>
    <source>
        <strain evidence="1">Ysfricsl-2016a</strain>
        <tissue evidence="1">Blood</tissue>
    </source>
</reference>
<dbReference type="Proteomes" id="UP000438429">
    <property type="component" value="Unassembled WGS sequence"/>
</dbReference>
<accession>A0A6A4TSU0</accession>
<organism evidence="1 2">
    <name type="scientific">Scophthalmus maximus</name>
    <name type="common">Turbot</name>
    <name type="synonym">Psetta maxima</name>
    <dbReference type="NCBI Taxonomy" id="52904"/>
    <lineage>
        <taxon>Eukaryota</taxon>
        <taxon>Metazoa</taxon>
        <taxon>Chordata</taxon>
        <taxon>Craniata</taxon>
        <taxon>Vertebrata</taxon>
        <taxon>Euteleostomi</taxon>
        <taxon>Actinopterygii</taxon>
        <taxon>Neopterygii</taxon>
        <taxon>Teleostei</taxon>
        <taxon>Neoteleostei</taxon>
        <taxon>Acanthomorphata</taxon>
        <taxon>Carangaria</taxon>
        <taxon>Pleuronectiformes</taxon>
        <taxon>Pleuronectoidei</taxon>
        <taxon>Scophthalmidae</taxon>
        <taxon>Scophthalmus</taxon>
    </lineage>
</organism>
<dbReference type="EMBL" id="VEVO01000002">
    <property type="protein sequence ID" value="KAF0045771.1"/>
    <property type="molecule type" value="Genomic_DNA"/>
</dbReference>
<protein>
    <submittedName>
        <fullName evidence="1">Uncharacterized protein</fullName>
    </submittedName>
</protein>
<evidence type="ECO:0000313" key="2">
    <source>
        <dbReference type="Proteomes" id="UP000438429"/>
    </source>
</evidence>
<proteinExistence type="predicted"/>
<evidence type="ECO:0000313" key="1">
    <source>
        <dbReference type="EMBL" id="KAF0045771.1"/>
    </source>
</evidence>
<dbReference type="AlphaFoldDB" id="A0A6A4TSU0"/>